<name>I2C8V6_BACAY</name>
<reference evidence="6 7" key="1">
    <citation type="journal article" date="2012" name="J. Biotechnol.">
        <title>Genome sequence of the plant growth promoting strain Bacillus amyloliquefaciens subsp. plantarum B9601-Y2 and expression of mersacidin and other secondary metabolites.</title>
        <authorList>
            <person name="He P."/>
            <person name="Hao K."/>
            <person name="Blom J."/>
            <person name="Ruckert C."/>
            <person name="Vater J."/>
            <person name="Mao Z."/>
            <person name="Wu Y."/>
            <person name="Hou M."/>
            <person name="He P."/>
            <person name="He Y."/>
            <person name="Borriss R."/>
        </authorList>
    </citation>
    <scope>NUCLEOTIDE SEQUENCE [LARGE SCALE GENOMIC DNA]</scope>
    <source>
        <strain evidence="6">Y2</strain>
    </source>
</reference>
<dbReference type="HAMAP" id="MF_01874">
    <property type="entry name" value="UPF0756"/>
    <property type="match status" value="1"/>
</dbReference>
<evidence type="ECO:0000256" key="2">
    <source>
        <dbReference type="ARBA" id="ARBA00022692"/>
    </source>
</evidence>
<evidence type="ECO:0000313" key="6">
    <source>
        <dbReference type="EMBL" id="AFJ63080.1"/>
    </source>
</evidence>
<dbReference type="HOGENOM" id="CLU_125889_1_0_9"/>
<keyword evidence="2 5" id="KW-0812">Transmembrane</keyword>
<dbReference type="KEGG" id="bqy:MUS_3195"/>
<evidence type="ECO:0000256" key="1">
    <source>
        <dbReference type="ARBA" id="ARBA00022475"/>
    </source>
</evidence>
<protein>
    <recommendedName>
        <fullName evidence="5">UPF0756 membrane protein MUS_3195</fullName>
    </recommendedName>
</protein>
<comment type="subcellular location">
    <subcellularLocation>
        <location evidence="5">Cell membrane</location>
        <topology evidence="5">Multi-pass membrane protein</topology>
    </subcellularLocation>
</comment>
<organism evidence="6 7">
    <name type="scientific">Bacillus amyloliquefaciens (strain Y2)</name>
    <name type="common">Bacillus amyloliquefaciens subsp. plantarum (strain B9601-Y2)</name>
    <dbReference type="NCBI Taxonomy" id="1155777"/>
    <lineage>
        <taxon>Bacteria</taxon>
        <taxon>Bacillati</taxon>
        <taxon>Bacillota</taxon>
        <taxon>Bacilli</taxon>
        <taxon>Bacillales</taxon>
        <taxon>Bacillaceae</taxon>
        <taxon>Bacillus</taxon>
        <taxon>Bacillus amyloliquefaciens group</taxon>
    </lineage>
</organism>
<feature type="transmembrane region" description="Helical" evidence="5">
    <location>
        <begin position="128"/>
        <end position="157"/>
    </location>
</feature>
<dbReference type="PATRIC" id="fig|1126211.3.peg.3041"/>
<evidence type="ECO:0000313" key="7">
    <source>
        <dbReference type="Proteomes" id="UP000002878"/>
    </source>
</evidence>
<evidence type="ECO:0000256" key="5">
    <source>
        <dbReference type="HAMAP-Rule" id="MF_01874"/>
    </source>
</evidence>
<sequence length="166" mass="17445">MNTDMMKEGAFRMFTQANLFLLLLLAIALVAKNQSLLFAVGFLIVIKAVGLDQKLFPVIQSKGINWGVTVITIAVLVPIATGDIGFKQLGEAMKSYYAWIALGAGIAVALIAKNGLTLLENDPHITTALVIGTILAVALFGGVAVGPLIGAGIAYLAMQIVKIFTS</sequence>
<evidence type="ECO:0000256" key="4">
    <source>
        <dbReference type="ARBA" id="ARBA00023136"/>
    </source>
</evidence>
<dbReference type="EMBL" id="CP003332">
    <property type="protein sequence ID" value="AFJ63080.1"/>
    <property type="molecule type" value="Genomic_DNA"/>
</dbReference>
<keyword evidence="1 5" id="KW-1003">Cell membrane</keyword>
<dbReference type="Pfam" id="PF04284">
    <property type="entry name" value="DUF441"/>
    <property type="match status" value="1"/>
</dbReference>
<dbReference type="PANTHER" id="PTHR38452">
    <property type="entry name" value="UPF0756 MEMBRANE PROTEIN YEAL"/>
    <property type="match status" value="1"/>
</dbReference>
<dbReference type="AlphaFoldDB" id="I2C8V6"/>
<evidence type="ECO:0000256" key="3">
    <source>
        <dbReference type="ARBA" id="ARBA00022989"/>
    </source>
</evidence>
<feature type="transmembrane region" description="Helical" evidence="5">
    <location>
        <begin position="63"/>
        <end position="84"/>
    </location>
</feature>
<dbReference type="PANTHER" id="PTHR38452:SF1">
    <property type="entry name" value="UPF0756 MEMBRANE PROTEIN YEAL"/>
    <property type="match status" value="1"/>
</dbReference>
<gene>
    <name evidence="6" type="ORF">MUS_3195</name>
</gene>
<proteinExistence type="inferred from homology"/>
<accession>I2C8V6</accession>
<dbReference type="InterPro" id="IPR007382">
    <property type="entry name" value="UPF0756_TM"/>
</dbReference>
<comment type="similarity">
    <text evidence="5">Belongs to the UPF0756 family.</text>
</comment>
<keyword evidence="4 5" id="KW-0472">Membrane</keyword>
<dbReference type="Proteomes" id="UP000002878">
    <property type="component" value="Chromosome"/>
</dbReference>
<feature type="transmembrane region" description="Helical" evidence="5">
    <location>
        <begin position="96"/>
        <end position="116"/>
    </location>
</feature>
<comment type="caution">
    <text evidence="5">Lacks conserved residue(s) required for the propagation of feature annotation.</text>
</comment>
<dbReference type="GO" id="GO:0005886">
    <property type="term" value="C:plasma membrane"/>
    <property type="evidence" value="ECO:0007669"/>
    <property type="project" value="UniProtKB-SubCell"/>
</dbReference>
<keyword evidence="3 5" id="KW-1133">Transmembrane helix</keyword>